<comment type="subcellular location">
    <subcellularLocation>
        <location evidence="1">Cytoplasm</location>
    </subcellularLocation>
</comment>
<dbReference type="GO" id="GO:0003700">
    <property type="term" value="F:DNA-binding transcription factor activity"/>
    <property type="evidence" value="ECO:0007669"/>
    <property type="project" value="InterPro"/>
</dbReference>
<dbReference type="EMBL" id="CAEZUJ010000035">
    <property type="protein sequence ID" value="CAB4602588.1"/>
    <property type="molecule type" value="Genomic_DNA"/>
</dbReference>
<dbReference type="InterPro" id="IPR036390">
    <property type="entry name" value="WH_DNA-bd_sf"/>
</dbReference>
<evidence type="ECO:0000256" key="2">
    <source>
        <dbReference type="ARBA" id="ARBA00008316"/>
    </source>
</evidence>
<dbReference type="GO" id="GO:0005737">
    <property type="term" value="C:cytoplasm"/>
    <property type="evidence" value="ECO:0007669"/>
    <property type="project" value="UniProtKB-SubCell"/>
</dbReference>
<reference evidence="10" key="1">
    <citation type="submission" date="2020-05" db="EMBL/GenBank/DDBJ databases">
        <authorList>
            <person name="Chiriac C."/>
            <person name="Salcher M."/>
            <person name="Ghai R."/>
            <person name="Kavagutti S V."/>
        </authorList>
    </citation>
    <scope>NUCLEOTIDE SEQUENCE</scope>
</reference>
<keyword evidence="3" id="KW-0963">Cytoplasm</keyword>
<dbReference type="NCBIfam" id="TIGR01529">
    <property type="entry name" value="argR_whole"/>
    <property type="match status" value="1"/>
</dbReference>
<proteinExistence type="inferred from homology"/>
<sequence length="162" mass="17325">MSTPHTKVARQEIIKDWITQGSIHSQIEIVDRLKISGFEVTQATVSRDLEEIGAVRGRDSQGDPNYRINQEAGDEPLSKVSRLISDLLVDVKSSGNLTVLRTPPGGAQLLASALDRASRAGTIPEIIGTIAGDDTVLVVSSQADGAERNAQLLLSLAQSEQI</sequence>
<dbReference type="PRINTS" id="PR01467">
    <property type="entry name" value="ARGREPRESSOR"/>
</dbReference>
<dbReference type="EMBL" id="CAEZXH010000065">
    <property type="protein sequence ID" value="CAB4688728.1"/>
    <property type="molecule type" value="Genomic_DNA"/>
</dbReference>
<dbReference type="AlphaFoldDB" id="A0A6J6NVS1"/>
<dbReference type="EMBL" id="CAFBLI010000134">
    <property type="protein sequence ID" value="CAB4876970.1"/>
    <property type="molecule type" value="Genomic_DNA"/>
</dbReference>
<dbReference type="GO" id="GO:0003677">
    <property type="term" value="F:DNA binding"/>
    <property type="evidence" value="ECO:0007669"/>
    <property type="project" value="UniProtKB-KW"/>
</dbReference>
<dbReference type="Pfam" id="PF01316">
    <property type="entry name" value="Arg_repressor"/>
    <property type="match status" value="1"/>
</dbReference>
<dbReference type="GO" id="GO:0051259">
    <property type="term" value="P:protein complex oligomerization"/>
    <property type="evidence" value="ECO:0007669"/>
    <property type="project" value="InterPro"/>
</dbReference>
<dbReference type="HAMAP" id="MF_00173">
    <property type="entry name" value="Arg_repressor"/>
    <property type="match status" value="1"/>
</dbReference>
<feature type="domain" description="Arginine repressor C-terminal" evidence="8">
    <location>
        <begin position="84"/>
        <end position="153"/>
    </location>
</feature>
<comment type="similarity">
    <text evidence="2">Belongs to the ArgR family.</text>
</comment>
<accession>A0A6J6NVS1</accession>
<keyword evidence="5" id="KW-0238">DNA-binding</keyword>
<evidence type="ECO:0000256" key="3">
    <source>
        <dbReference type="ARBA" id="ARBA00022490"/>
    </source>
</evidence>
<evidence type="ECO:0000256" key="4">
    <source>
        <dbReference type="ARBA" id="ARBA00023015"/>
    </source>
</evidence>
<dbReference type="InterPro" id="IPR036388">
    <property type="entry name" value="WH-like_DNA-bd_sf"/>
</dbReference>
<dbReference type="InterPro" id="IPR020899">
    <property type="entry name" value="Arg_repress_C"/>
</dbReference>
<evidence type="ECO:0000256" key="5">
    <source>
        <dbReference type="ARBA" id="ARBA00023125"/>
    </source>
</evidence>
<dbReference type="SUPFAM" id="SSF46785">
    <property type="entry name" value="Winged helix' DNA-binding domain"/>
    <property type="match status" value="1"/>
</dbReference>
<dbReference type="InterPro" id="IPR036251">
    <property type="entry name" value="Arg_repress_C_sf"/>
</dbReference>
<feature type="domain" description="Arginine repressor DNA-binding" evidence="7">
    <location>
        <begin position="6"/>
        <end position="72"/>
    </location>
</feature>
<protein>
    <submittedName>
        <fullName evidence="10">Unannotated protein</fullName>
    </submittedName>
</protein>
<evidence type="ECO:0000313" key="10">
    <source>
        <dbReference type="EMBL" id="CAB4688728.1"/>
    </source>
</evidence>
<evidence type="ECO:0000259" key="7">
    <source>
        <dbReference type="Pfam" id="PF01316"/>
    </source>
</evidence>
<evidence type="ECO:0000259" key="8">
    <source>
        <dbReference type="Pfam" id="PF02863"/>
    </source>
</evidence>
<evidence type="ECO:0000256" key="6">
    <source>
        <dbReference type="ARBA" id="ARBA00023163"/>
    </source>
</evidence>
<dbReference type="SUPFAM" id="SSF55252">
    <property type="entry name" value="C-terminal domain of arginine repressor"/>
    <property type="match status" value="1"/>
</dbReference>
<dbReference type="InterPro" id="IPR001669">
    <property type="entry name" value="Arg_repress"/>
</dbReference>
<dbReference type="EMBL" id="CAEZZS010000063">
    <property type="protein sequence ID" value="CAB4782848.1"/>
    <property type="molecule type" value="Genomic_DNA"/>
</dbReference>
<name>A0A6J6NVS1_9ZZZZ</name>
<dbReference type="GO" id="GO:0034618">
    <property type="term" value="F:arginine binding"/>
    <property type="evidence" value="ECO:0007669"/>
    <property type="project" value="InterPro"/>
</dbReference>
<keyword evidence="4" id="KW-0805">Transcription regulation</keyword>
<dbReference type="PANTHER" id="PTHR34471">
    <property type="entry name" value="ARGININE REPRESSOR"/>
    <property type="match status" value="1"/>
</dbReference>
<dbReference type="Gene3D" id="3.30.1360.40">
    <property type="match status" value="1"/>
</dbReference>
<evidence type="ECO:0000313" key="9">
    <source>
        <dbReference type="EMBL" id="CAB4602588.1"/>
    </source>
</evidence>
<dbReference type="Gene3D" id="1.10.10.10">
    <property type="entry name" value="Winged helix-like DNA-binding domain superfamily/Winged helix DNA-binding domain"/>
    <property type="match status" value="1"/>
</dbReference>
<evidence type="ECO:0000313" key="12">
    <source>
        <dbReference type="EMBL" id="CAB4876970.1"/>
    </source>
</evidence>
<dbReference type="GO" id="GO:0006525">
    <property type="term" value="P:arginine metabolic process"/>
    <property type="evidence" value="ECO:0007669"/>
    <property type="project" value="InterPro"/>
</dbReference>
<dbReference type="InterPro" id="IPR020900">
    <property type="entry name" value="Arg_repress_DNA-bd"/>
</dbReference>
<organism evidence="10">
    <name type="scientific">freshwater metagenome</name>
    <dbReference type="NCBI Taxonomy" id="449393"/>
    <lineage>
        <taxon>unclassified sequences</taxon>
        <taxon>metagenomes</taxon>
        <taxon>ecological metagenomes</taxon>
    </lineage>
</organism>
<dbReference type="Pfam" id="PF02863">
    <property type="entry name" value="Arg_repressor_C"/>
    <property type="match status" value="1"/>
</dbReference>
<evidence type="ECO:0000256" key="1">
    <source>
        <dbReference type="ARBA" id="ARBA00004496"/>
    </source>
</evidence>
<keyword evidence="6" id="KW-0804">Transcription</keyword>
<dbReference type="PANTHER" id="PTHR34471:SF1">
    <property type="entry name" value="ARGININE REPRESSOR"/>
    <property type="match status" value="1"/>
</dbReference>
<evidence type="ECO:0000313" key="11">
    <source>
        <dbReference type="EMBL" id="CAB4782848.1"/>
    </source>
</evidence>
<gene>
    <name evidence="9" type="ORF">UFOPK1811_00916</name>
    <name evidence="10" type="ORF">UFOPK2360_01009</name>
    <name evidence="11" type="ORF">UFOPK2922_01169</name>
    <name evidence="12" type="ORF">UFOPK3306_01252</name>
</gene>